<keyword evidence="4" id="KW-1185">Reference proteome</keyword>
<dbReference type="PANTHER" id="PTHR31793:SF27">
    <property type="entry name" value="NOVEL THIOESTERASE SUPERFAMILY DOMAIN AND SAPOSIN A-TYPE DOMAIN CONTAINING PROTEIN (0610012H03RIK)"/>
    <property type="match status" value="1"/>
</dbReference>
<name>A0A2N0V0F3_9FIRM</name>
<accession>A0A2N0V0F3</accession>
<dbReference type="InterPro" id="IPR029069">
    <property type="entry name" value="HotDog_dom_sf"/>
</dbReference>
<evidence type="ECO:0000313" key="4">
    <source>
        <dbReference type="Proteomes" id="UP000233425"/>
    </source>
</evidence>
<reference evidence="3" key="1">
    <citation type="journal article" date="2018" name="Environ. Microbiol.">
        <title>Sporulation capability and amylosome conservation among diverse human colonic and rumen isolates of the keystone starch-degrader Ruminococcus bromii.</title>
        <authorList>
            <person name="Mukhopadhya I."/>
            <person name="Morais S."/>
            <person name="Laverde-Gomez J."/>
            <person name="Sheridan P.O."/>
            <person name="Walker A.W."/>
            <person name="Kelly W."/>
            <person name="Klieve A.V."/>
            <person name="Ouwerkerk D."/>
            <person name="Duncan S.H."/>
            <person name="Louis P."/>
            <person name="Koropatkin N."/>
            <person name="Cockburn D."/>
            <person name="Kibler R."/>
            <person name="Cooper P.J."/>
            <person name="Sandoval C."/>
            <person name="Crost E."/>
            <person name="Juge N."/>
            <person name="Bayer E.A."/>
            <person name="Flint H.J."/>
        </authorList>
    </citation>
    <scope>NUCLEOTIDE SEQUENCE [LARGE SCALE GENOMIC DNA]</scope>
    <source>
        <strain evidence="3">ATCC 27255</strain>
    </source>
</reference>
<dbReference type="InterPro" id="IPR050563">
    <property type="entry name" value="4-hydroxybenzoyl-CoA_TE"/>
</dbReference>
<dbReference type="SUPFAM" id="SSF54637">
    <property type="entry name" value="Thioesterase/thiol ester dehydrase-isomerase"/>
    <property type="match status" value="1"/>
</dbReference>
<organism evidence="3 4">
    <name type="scientific">Ruminococcus bromii</name>
    <dbReference type="NCBI Taxonomy" id="40518"/>
    <lineage>
        <taxon>Bacteria</taxon>
        <taxon>Bacillati</taxon>
        <taxon>Bacillota</taxon>
        <taxon>Clostridia</taxon>
        <taxon>Eubacteriales</taxon>
        <taxon>Oscillospiraceae</taxon>
        <taxon>Ruminococcus</taxon>
    </lineage>
</organism>
<dbReference type="PANTHER" id="PTHR31793">
    <property type="entry name" value="4-HYDROXYBENZOYL-COA THIOESTERASE FAMILY MEMBER"/>
    <property type="match status" value="1"/>
</dbReference>
<keyword evidence="2" id="KW-0378">Hydrolase</keyword>
<dbReference type="CDD" id="cd00586">
    <property type="entry name" value="4HBT"/>
    <property type="match status" value="1"/>
</dbReference>
<dbReference type="NCBIfam" id="TIGR00051">
    <property type="entry name" value="YbgC/FadM family acyl-CoA thioesterase"/>
    <property type="match status" value="1"/>
</dbReference>
<evidence type="ECO:0000313" key="3">
    <source>
        <dbReference type="EMBL" id="PKD32685.1"/>
    </source>
</evidence>
<comment type="similarity">
    <text evidence="1">Belongs to the 4-hydroxybenzoyl-CoA thioesterase family.</text>
</comment>
<dbReference type="PIRSF" id="PIRSF003230">
    <property type="entry name" value="YbgC"/>
    <property type="match status" value="1"/>
</dbReference>
<evidence type="ECO:0000256" key="1">
    <source>
        <dbReference type="ARBA" id="ARBA00005953"/>
    </source>
</evidence>
<evidence type="ECO:0000256" key="2">
    <source>
        <dbReference type="ARBA" id="ARBA00022801"/>
    </source>
</evidence>
<comment type="caution">
    <text evidence="3">The sequence shown here is derived from an EMBL/GenBank/DDBJ whole genome shotgun (WGS) entry which is preliminary data.</text>
</comment>
<dbReference type="Gene3D" id="3.10.129.10">
    <property type="entry name" value="Hotdog Thioesterase"/>
    <property type="match status" value="1"/>
</dbReference>
<dbReference type="AlphaFoldDB" id="A0A2N0V0F3"/>
<proteinExistence type="inferred from homology"/>
<dbReference type="RefSeq" id="WP_101028314.1">
    <property type="nucleotide sequence ID" value="NZ_CABMMZ010000016.1"/>
</dbReference>
<protein>
    <submittedName>
        <fullName evidence="3">Acyl-CoA thioesterase YbgC</fullName>
    </submittedName>
</protein>
<dbReference type="Pfam" id="PF13279">
    <property type="entry name" value="4HBT_2"/>
    <property type="match status" value="1"/>
</dbReference>
<dbReference type="InterPro" id="IPR006684">
    <property type="entry name" value="YbgC/YbaW"/>
</dbReference>
<gene>
    <name evidence="3" type="ORF">RBATCC27255_00158</name>
</gene>
<sequence>MHARTKVTVRYAETDKMGIAHHSNYPIWYEIARNDYIKMFGISYTDMENAGVMTPLLNLSCHYGIPALYEDELIIRTWVQTITAARIIFTYTVKRIEKDGSETELGYGTTEHGFVDSKTFRPTSIKKRFPKLYEGISAAVKHF</sequence>
<dbReference type="GO" id="GO:0047617">
    <property type="term" value="F:fatty acyl-CoA hydrolase activity"/>
    <property type="evidence" value="ECO:0007669"/>
    <property type="project" value="TreeGrafter"/>
</dbReference>
<dbReference type="EMBL" id="NNSR01000016">
    <property type="protein sequence ID" value="PKD32685.1"/>
    <property type="molecule type" value="Genomic_DNA"/>
</dbReference>
<dbReference type="Proteomes" id="UP000233425">
    <property type="component" value="Unassembled WGS sequence"/>
</dbReference>